<keyword evidence="3" id="KW-0812">Transmembrane</keyword>
<protein>
    <submittedName>
        <fullName evidence="4">Spermidine synthase</fullName>
    </submittedName>
</protein>
<keyword evidence="5" id="KW-1185">Reference proteome</keyword>
<proteinExistence type="predicted"/>
<feature type="transmembrane region" description="Helical" evidence="3">
    <location>
        <begin position="195"/>
        <end position="215"/>
    </location>
</feature>
<evidence type="ECO:0000256" key="2">
    <source>
        <dbReference type="SAM" id="MobiDB-lite"/>
    </source>
</evidence>
<feature type="transmembrane region" description="Helical" evidence="3">
    <location>
        <begin position="127"/>
        <end position="150"/>
    </location>
</feature>
<evidence type="ECO:0000256" key="3">
    <source>
        <dbReference type="SAM" id="Phobius"/>
    </source>
</evidence>
<evidence type="ECO:0000313" key="5">
    <source>
        <dbReference type="Proteomes" id="UP000198210"/>
    </source>
</evidence>
<evidence type="ECO:0000313" key="4">
    <source>
        <dbReference type="EMBL" id="SCG68367.1"/>
    </source>
</evidence>
<feature type="transmembrane region" description="Helical" evidence="3">
    <location>
        <begin position="222"/>
        <end position="238"/>
    </location>
</feature>
<feature type="transmembrane region" description="Helical" evidence="3">
    <location>
        <begin position="65"/>
        <end position="85"/>
    </location>
</feature>
<gene>
    <name evidence="4" type="ORF">GA0074704_4373</name>
</gene>
<dbReference type="NCBIfam" id="NF037959">
    <property type="entry name" value="MFS_SpdSyn"/>
    <property type="match status" value="1"/>
</dbReference>
<dbReference type="EMBL" id="LT607751">
    <property type="protein sequence ID" value="SCG68367.1"/>
    <property type="molecule type" value="Genomic_DNA"/>
</dbReference>
<accession>A0A1C5JCR4</accession>
<feature type="transmembrane region" description="Helical" evidence="3">
    <location>
        <begin position="170"/>
        <end position="189"/>
    </location>
</feature>
<dbReference type="AlphaFoldDB" id="A0A1C5JCR4"/>
<keyword evidence="3" id="KW-1133">Transmembrane helix</keyword>
<dbReference type="InterPro" id="IPR036259">
    <property type="entry name" value="MFS_trans_sf"/>
</dbReference>
<dbReference type="Proteomes" id="UP000198210">
    <property type="component" value="Chromosome I"/>
</dbReference>
<feature type="transmembrane region" description="Helical" evidence="3">
    <location>
        <begin position="97"/>
        <end position="115"/>
    </location>
</feature>
<dbReference type="InterPro" id="IPR029063">
    <property type="entry name" value="SAM-dependent_MTases_sf"/>
</dbReference>
<reference evidence="4 5" key="1">
    <citation type="submission" date="2016-06" db="EMBL/GenBank/DDBJ databases">
        <authorList>
            <person name="Kjaerup R.B."/>
            <person name="Dalgaard T.S."/>
            <person name="Juul-Madsen H.R."/>
        </authorList>
    </citation>
    <scope>NUCLEOTIDE SEQUENCE [LARGE SCALE GENOMIC DNA]</scope>
    <source>
        <strain evidence="4 5">DSM 45097</strain>
    </source>
</reference>
<dbReference type="SUPFAM" id="SSF103473">
    <property type="entry name" value="MFS general substrate transporter"/>
    <property type="match status" value="1"/>
</dbReference>
<dbReference type="RefSeq" id="WP_172880695.1">
    <property type="nucleotide sequence ID" value="NZ_JBHLYF010000004.1"/>
</dbReference>
<dbReference type="SUPFAM" id="SSF53335">
    <property type="entry name" value="S-adenosyl-L-methionine-dependent methyltransferases"/>
    <property type="match status" value="1"/>
</dbReference>
<keyword evidence="3" id="KW-0472">Membrane</keyword>
<dbReference type="PANTHER" id="PTHR43317:SF1">
    <property type="entry name" value="THERMOSPERMINE SYNTHASE ACAULIS5"/>
    <property type="match status" value="1"/>
</dbReference>
<feature type="region of interest" description="Disordered" evidence="2">
    <location>
        <begin position="1"/>
        <end position="20"/>
    </location>
</feature>
<name>A0A1C5JCR4_9ACTN</name>
<keyword evidence="1" id="KW-0620">Polyamine biosynthesis</keyword>
<sequence length="510" mass="52729">MAQSASRTVEPPAYAPSPAPSEPGLGAVPAGALAFLTGGAVLVLEIIGMRLVAPYVGVTLQTSTAVISVALLAIAAGAWGGGWLADRFAPRRLIAPLLLLAAAASALTVPVVRWSGEWLRGTGPGGVLLLATLTLFAPATLLAAVSPLLVKLRLADLSSTGGVVGRLSGLGTLGAITASVGTGFVLVAALPSTTIVWALAGLLTIAGVLTGAVGAAARRGNGLLLAVLLVMIGSGWVARNAPVPCRTETAYQCAALLRDASRPGGRLLELNAQAHSYVDVTDPRYLDFRYTRYLAAVLDSRAPAGRPLDVLHVGGAALTMPRYVAADRAGSRQQVVEVDERLIRLVRQELPAVPGVRVRAGDGRVEVRRAASGSVDVVVGDAFGTLAVPWHLTTREFVGDVHRVLRPGGTYALNIIDRPARRLVRAEAATLLSVFGTVLVVALPTALDGRAAGNFVLVATDGPVDRVDLRAALDAHGERDARVLDAAGWARGARPLTDDYAPVEQLLHGL</sequence>
<dbReference type="Gene3D" id="3.40.50.150">
    <property type="entry name" value="Vaccinia Virus protein VP39"/>
    <property type="match status" value="1"/>
</dbReference>
<dbReference type="PANTHER" id="PTHR43317">
    <property type="entry name" value="THERMOSPERMINE SYNTHASE ACAULIS5"/>
    <property type="match status" value="1"/>
</dbReference>
<dbReference type="GO" id="GO:0006596">
    <property type="term" value="P:polyamine biosynthetic process"/>
    <property type="evidence" value="ECO:0007669"/>
    <property type="project" value="UniProtKB-KW"/>
</dbReference>
<evidence type="ECO:0000256" key="1">
    <source>
        <dbReference type="ARBA" id="ARBA00023115"/>
    </source>
</evidence>
<feature type="transmembrane region" description="Helical" evidence="3">
    <location>
        <begin position="32"/>
        <end position="53"/>
    </location>
</feature>
<organism evidence="4 5">
    <name type="scientific">Micromonospora siamensis</name>
    <dbReference type="NCBI Taxonomy" id="299152"/>
    <lineage>
        <taxon>Bacteria</taxon>
        <taxon>Bacillati</taxon>
        <taxon>Actinomycetota</taxon>
        <taxon>Actinomycetes</taxon>
        <taxon>Micromonosporales</taxon>
        <taxon>Micromonosporaceae</taxon>
        <taxon>Micromonospora</taxon>
    </lineage>
</organism>